<evidence type="ECO:0000256" key="3">
    <source>
        <dbReference type="ARBA" id="ARBA00023098"/>
    </source>
</evidence>
<dbReference type="Pfam" id="PF01734">
    <property type="entry name" value="Patatin"/>
    <property type="match status" value="1"/>
</dbReference>
<protein>
    <submittedName>
        <fullName evidence="6">Patatin-like phospholipase family protein</fullName>
    </submittedName>
</protein>
<dbReference type="InterPro" id="IPR002641">
    <property type="entry name" value="PNPLA_dom"/>
</dbReference>
<accession>A0A5C4MD61</accession>
<dbReference type="Proteomes" id="UP000306740">
    <property type="component" value="Unassembled WGS sequence"/>
</dbReference>
<feature type="short sequence motif" description="GXGXXG" evidence="4">
    <location>
        <begin position="10"/>
        <end position="15"/>
    </location>
</feature>
<evidence type="ECO:0000259" key="5">
    <source>
        <dbReference type="PROSITE" id="PS51635"/>
    </source>
</evidence>
<feature type="active site" description="Nucleophile" evidence="4">
    <location>
        <position position="43"/>
    </location>
</feature>
<evidence type="ECO:0000313" key="7">
    <source>
        <dbReference type="EMBL" id="TNC50244.1"/>
    </source>
</evidence>
<dbReference type="RefSeq" id="WP_139105334.1">
    <property type="nucleotide sequence ID" value="NZ_VDFR01000018.1"/>
</dbReference>
<dbReference type="PROSITE" id="PS51635">
    <property type="entry name" value="PNPLA"/>
    <property type="match status" value="1"/>
</dbReference>
<sequence>MTSRALVLGGGGVTGIAWEIGILHGLFAAGLDLTVGDLVVGTSAGSVVGAQVTNGATTEALYSRQLAPIGSHGNEPTAAIGRAVTARWIWSGLRAGSDLEALGRRLGTFAIRAAESGRLPSEEERVAVIRDRLVSQDWPARDLAITAVDAESGEFRTFRAADGVPLVLAVAASCAVPGVFPPVSIDGRRYIDGGTRSSANADLAASSDRVVALTPIAGAFPASRGAVAQLSAAPGRTTVVAPDAQARRAIGRNVLDPAARARTARAGFAQATASAAAIAEVWG</sequence>
<evidence type="ECO:0000256" key="1">
    <source>
        <dbReference type="ARBA" id="ARBA00022801"/>
    </source>
</evidence>
<evidence type="ECO:0000256" key="4">
    <source>
        <dbReference type="PROSITE-ProRule" id="PRU01161"/>
    </source>
</evidence>
<keyword evidence="1 4" id="KW-0378">Hydrolase</keyword>
<dbReference type="Gene3D" id="3.40.1090.10">
    <property type="entry name" value="Cytosolic phospholipase A2 catalytic domain"/>
    <property type="match status" value="2"/>
</dbReference>
<organism evidence="6 8">
    <name type="scientific">Mumia zhuanghuii</name>
    <dbReference type="NCBI Taxonomy" id="2585211"/>
    <lineage>
        <taxon>Bacteria</taxon>
        <taxon>Bacillati</taxon>
        <taxon>Actinomycetota</taxon>
        <taxon>Actinomycetes</taxon>
        <taxon>Propionibacteriales</taxon>
        <taxon>Nocardioidaceae</taxon>
        <taxon>Mumia</taxon>
    </lineage>
</organism>
<keyword evidence="3 4" id="KW-0443">Lipid metabolism</keyword>
<feature type="short sequence motif" description="GXSXG" evidence="4">
    <location>
        <begin position="41"/>
        <end position="45"/>
    </location>
</feature>
<dbReference type="EMBL" id="VDFR01000018">
    <property type="protein sequence ID" value="TNC50244.1"/>
    <property type="molecule type" value="Genomic_DNA"/>
</dbReference>
<dbReference type="InterPro" id="IPR016035">
    <property type="entry name" value="Acyl_Trfase/lysoPLipase"/>
</dbReference>
<dbReference type="AlphaFoldDB" id="A0A5C4MD61"/>
<dbReference type="SUPFAM" id="SSF52151">
    <property type="entry name" value="FabD/lysophospholipase-like"/>
    <property type="match status" value="1"/>
</dbReference>
<dbReference type="PANTHER" id="PTHR14226:SF57">
    <property type="entry name" value="BLR7027 PROTEIN"/>
    <property type="match status" value="1"/>
</dbReference>
<reference evidence="6 8" key="1">
    <citation type="submission" date="2019-05" db="EMBL/GenBank/DDBJ databases">
        <title>Mumia sp. nov., isolated from the intestinal contents of plateau pika (Ochotona curzoniae) in the Qinghai-Tibet plateau of China.</title>
        <authorList>
            <person name="Tian Z."/>
        </authorList>
    </citation>
    <scope>NUCLEOTIDE SEQUENCE [LARGE SCALE GENOMIC DNA]</scope>
    <source>
        <strain evidence="8">527</strain>
        <strain evidence="6">Z527</strain>
    </source>
</reference>
<feature type="domain" description="PNPLA" evidence="5">
    <location>
        <begin position="6"/>
        <end position="206"/>
    </location>
</feature>
<dbReference type="EMBL" id="VDFR01000126">
    <property type="protein sequence ID" value="TNC37617.1"/>
    <property type="molecule type" value="Genomic_DNA"/>
</dbReference>
<feature type="short sequence motif" description="DGA/G" evidence="4">
    <location>
        <begin position="192"/>
        <end position="194"/>
    </location>
</feature>
<feature type="active site" description="Proton acceptor" evidence="4">
    <location>
        <position position="192"/>
    </location>
</feature>
<evidence type="ECO:0000313" key="6">
    <source>
        <dbReference type="EMBL" id="TNC37617.1"/>
    </source>
</evidence>
<dbReference type="GO" id="GO:0016787">
    <property type="term" value="F:hydrolase activity"/>
    <property type="evidence" value="ECO:0007669"/>
    <property type="project" value="UniProtKB-UniRule"/>
</dbReference>
<evidence type="ECO:0000313" key="8">
    <source>
        <dbReference type="Proteomes" id="UP000306740"/>
    </source>
</evidence>
<dbReference type="PANTHER" id="PTHR14226">
    <property type="entry name" value="NEUROPATHY TARGET ESTERASE/SWISS CHEESE D.MELANOGASTER"/>
    <property type="match status" value="1"/>
</dbReference>
<keyword evidence="2 4" id="KW-0442">Lipid degradation</keyword>
<gene>
    <name evidence="7" type="ORF">FHE65_03985</name>
    <name evidence="6" type="ORF">FHE65_24925</name>
</gene>
<dbReference type="InterPro" id="IPR050301">
    <property type="entry name" value="NTE"/>
</dbReference>
<name>A0A5C4MD61_9ACTN</name>
<proteinExistence type="predicted"/>
<dbReference type="OrthoDB" id="2339873at2"/>
<dbReference type="GO" id="GO:0016042">
    <property type="term" value="P:lipid catabolic process"/>
    <property type="evidence" value="ECO:0007669"/>
    <property type="project" value="UniProtKB-UniRule"/>
</dbReference>
<comment type="caution">
    <text evidence="6">The sequence shown here is derived from an EMBL/GenBank/DDBJ whole genome shotgun (WGS) entry which is preliminary data.</text>
</comment>
<evidence type="ECO:0000256" key="2">
    <source>
        <dbReference type="ARBA" id="ARBA00022963"/>
    </source>
</evidence>